<evidence type="ECO:0000313" key="2">
    <source>
        <dbReference type="Proteomes" id="UP001168821"/>
    </source>
</evidence>
<evidence type="ECO:0000313" key="1">
    <source>
        <dbReference type="EMBL" id="KAJ3646671.1"/>
    </source>
</evidence>
<comment type="caution">
    <text evidence="1">The sequence shown here is derived from an EMBL/GenBank/DDBJ whole genome shotgun (WGS) entry which is preliminary data.</text>
</comment>
<reference evidence="1" key="1">
    <citation type="journal article" date="2023" name="G3 (Bethesda)">
        <title>Whole genome assemblies of Zophobas morio and Tenebrio molitor.</title>
        <authorList>
            <person name="Kaur S."/>
            <person name="Stinson S.A."/>
            <person name="diCenzo G.C."/>
        </authorList>
    </citation>
    <scope>NUCLEOTIDE SEQUENCE</scope>
    <source>
        <strain evidence="1">QUZm001</strain>
    </source>
</reference>
<proteinExistence type="predicted"/>
<sequence length="109" mass="12575">MKLHGLLIKMILQMLGGLLFLEVCSTFTINTLGNLITEKNLFRRPSVKFGHKYEISPTEFGNIVFSDEVPSFISESLYNWLKEKLKLYIGLENRAPQVVFLCLDQYLCL</sequence>
<protein>
    <submittedName>
        <fullName evidence="1">Uncharacterized protein</fullName>
    </submittedName>
</protein>
<organism evidence="1 2">
    <name type="scientific">Zophobas morio</name>
    <dbReference type="NCBI Taxonomy" id="2755281"/>
    <lineage>
        <taxon>Eukaryota</taxon>
        <taxon>Metazoa</taxon>
        <taxon>Ecdysozoa</taxon>
        <taxon>Arthropoda</taxon>
        <taxon>Hexapoda</taxon>
        <taxon>Insecta</taxon>
        <taxon>Pterygota</taxon>
        <taxon>Neoptera</taxon>
        <taxon>Endopterygota</taxon>
        <taxon>Coleoptera</taxon>
        <taxon>Polyphaga</taxon>
        <taxon>Cucujiformia</taxon>
        <taxon>Tenebrionidae</taxon>
        <taxon>Zophobas</taxon>
    </lineage>
</organism>
<dbReference type="EMBL" id="JALNTZ010000007">
    <property type="protein sequence ID" value="KAJ3646671.1"/>
    <property type="molecule type" value="Genomic_DNA"/>
</dbReference>
<keyword evidence="2" id="KW-1185">Reference proteome</keyword>
<dbReference type="Proteomes" id="UP001168821">
    <property type="component" value="Unassembled WGS sequence"/>
</dbReference>
<accession>A0AA38M7X7</accession>
<name>A0AA38M7X7_9CUCU</name>
<dbReference type="AlphaFoldDB" id="A0AA38M7X7"/>
<gene>
    <name evidence="1" type="ORF">Zmor_024247</name>
</gene>